<dbReference type="InterPro" id="IPR019109">
    <property type="entry name" value="MamF_MmsF"/>
</dbReference>
<dbReference type="AlphaFoldDB" id="A0A5C8P5R0"/>
<comment type="subcellular location">
    <subcellularLocation>
        <location evidence="1">Membrane</location>
        <topology evidence="1">Multi-pass membrane protein</topology>
    </subcellularLocation>
</comment>
<evidence type="ECO:0000256" key="5">
    <source>
        <dbReference type="SAM" id="Phobius"/>
    </source>
</evidence>
<name>A0A5C8P5R0_9BURK</name>
<dbReference type="RefSeq" id="WP_147702705.1">
    <property type="nucleotide sequence ID" value="NZ_VDUY01000001.1"/>
</dbReference>
<comment type="caution">
    <text evidence="6">The sequence shown here is derived from an EMBL/GenBank/DDBJ whole genome shotgun (WGS) entry which is preliminary data.</text>
</comment>
<keyword evidence="7" id="KW-1185">Reference proteome</keyword>
<keyword evidence="4 5" id="KW-0472">Membrane</keyword>
<dbReference type="Pfam" id="PF09685">
    <property type="entry name" value="MamF_MmsF"/>
    <property type="match status" value="1"/>
</dbReference>
<organism evidence="6 7">
    <name type="scientific">Zeimonas arvi</name>
    <dbReference type="NCBI Taxonomy" id="2498847"/>
    <lineage>
        <taxon>Bacteria</taxon>
        <taxon>Pseudomonadati</taxon>
        <taxon>Pseudomonadota</taxon>
        <taxon>Betaproteobacteria</taxon>
        <taxon>Burkholderiales</taxon>
        <taxon>Burkholderiaceae</taxon>
        <taxon>Zeimonas</taxon>
    </lineage>
</organism>
<protein>
    <recommendedName>
        <fullName evidence="8">Transmembrane protein</fullName>
    </recommendedName>
</protein>
<evidence type="ECO:0000256" key="1">
    <source>
        <dbReference type="ARBA" id="ARBA00004141"/>
    </source>
</evidence>
<evidence type="ECO:0008006" key="8">
    <source>
        <dbReference type="Google" id="ProtNLM"/>
    </source>
</evidence>
<keyword evidence="2 5" id="KW-0812">Transmembrane</keyword>
<reference evidence="6 7" key="1">
    <citation type="submission" date="2019-06" db="EMBL/GenBank/DDBJ databases">
        <title>Quisquiliibacterium sp. nov., isolated from a maize field.</title>
        <authorList>
            <person name="Lin S.-Y."/>
            <person name="Tsai C.-F."/>
            <person name="Young C.-C."/>
        </authorList>
    </citation>
    <scope>NUCLEOTIDE SEQUENCE [LARGE SCALE GENOMIC DNA]</scope>
    <source>
        <strain evidence="6 7">CC-CFT501</strain>
    </source>
</reference>
<dbReference type="EMBL" id="VDUY01000001">
    <property type="protein sequence ID" value="TXL68565.1"/>
    <property type="molecule type" value="Genomic_DNA"/>
</dbReference>
<evidence type="ECO:0000256" key="4">
    <source>
        <dbReference type="ARBA" id="ARBA00023136"/>
    </source>
</evidence>
<evidence type="ECO:0000256" key="3">
    <source>
        <dbReference type="ARBA" id="ARBA00022989"/>
    </source>
</evidence>
<evidence type="ECO:0000256" key="2">
    <source>
        <dbReference type="ARBA" id="ARBA00022692"/>
    </source>
</evidence>
<proteinExistence type="predicted"/>
<evidence type="ECO:0000313" key="6">
    <source>
        <dbReference type="EMBL" id="TXL68565.1"/>
    </source>
</evidence>
<dbReference type="Proteomes" id="UP000321548">
    <property type="component" value="Unassembled WGS sequence"/>
</dbReference>
<gene>
    <name evidence="6" type="ORF">FHP08_02470</name>
</gene>
<feature type="transmembrane region" description="Helical" evidence="5">
    <location>
        <begin position="64"/>
        <end position="97"/>
    </location>
</feature>
<evidence type="ECO:0000313" key="7">
    <source>
        <dbReference type="Proteomes" id="UP000321548"/>
    </source>
</evidence>
<dbReference type="OrthoDB" id="5405464at2"/>
<accession>A0A5C8P5R0</accession>
<sequence length="118" mass="13303">MEQMPSDDIRTEQARKLATICYALYAISCIIGITAIAAIIINYLKRDEVAGTWVASHFEWQIKTFWYTLVGAFVSWLLMFILIGFPMLLAVGVWAIYRIVKGWLALNDGKAVDASKLV</sequence>
<keyword evidence="3 5" id="KW-1133">Transmembrane helix</keyword>
<feature type="transmembrane region" description="Helical" evidence="5">
    <location>
        <begin position="20"/>
        <end position="44"/>
    </location>
</feature>